<evidence type="ECO:0000256" key="3">
    <source>
        <dbReference type="ARBA" id="ARBA00022723"/>
    </source>
</evidence>
<dbReference type="Pfam" id="PF13894">
    <property type="entry name" value="zf-C2H2_4"/>
    <property type="match status" value="1"/>
</dbReference>
<keyword evidence="10" id="KW-0539">Nucleus</keyword>
<dbReference type="Pfam" id="PF00096">
    <property type="entry name" value="zf-C2H2"/>
    <property type="match status" value="4"/>
</dbReference>
<dbReference type="SUPFAM" id="SSF57667">
    <property type="entry name" value="beta-beta-alpha zinc fingers"/>
    <property type="match status" value="3"/>
</dbReference>
<keyword evidence="9" id="KW-0804">Transcription</keyword>
<reference evidence="13 14" key="1">
    <citation type="submission" date="2012-04" db="EMBL/GenBank/DDBJ databases">
        <title>The Genome Sequence of Loa loa.</title>
        <authorList>
            <consortium name="The Broad Institute Genome Sequencing Platform"/>
            <consortium name="Broad Institute Genome Sequencing Center for Infectious Disease"/>
            <person name="Nutman T.B."/>
            <person name="Fink D.L."/>
            <person name="Russ C."/>
            <person name="Young S."/>
            <person name="Zeng Q."/>
            <person name="Gargeya S."/>
            <person name="Alvarado L."/>
            <person name="Berlin A."/>
            <person name="Chapman S.B."/>
            <person name="Chen Z."/>
            <person name="Freedman E."/>
            <person name="Gellesch M."/>
            <person name="Goldberg J."/>
            <person name="Griggs A."/>
            <person name="Gujja S."/>
            <person name="Heilman E.R."/>
            <person name="Heiman D."/>
            <person name="Howarth C."/>
            <person name="Mehta T."/>
            <person name="Neiman D."/>
            <person name="Pearson M."/>
            <person name="Roberts A."/>
            <person name="Saif S."/>
            <person name="Shea T."/>
            <person name="Shenoy N."/>
            <person name="Sisk P."/>
            <person name="Stolte C."/>
            <person name="Sykes S."/>
            <person name="White J."/>
            <person name="Yandava C."/>
            <person name="Haas B."/>
            <person name="Henn M.R."/>
            <person name="Nusbaum C."/>
            <person name="Birren B."/>
        </authorList>
    </citation>
    <scope>NUCLEOTIDE SEQUENCE [LARGE SCALE GENOMIC DNA]</scope>
</reference>
<dbReference type="eggNOG" id="KOG1721">
    <property type="taxonomic scope" value="Eukaryota"/>
</dbReference>
<dbReference type="CTD" id="9950069"/>
<sequence>MSRMIEGRIGPSDLSVPEVNEGQVELNEVDQNDASSLNSQIQEVNREQISIGDMPKKIWFKRHQNETSNIEIFKRKHSECTTHKDEKRFKYEISKEDFAVPSSTHIKNHTGKKSFPRSNSAQLWNPDGHMSIHLDEIVSCSECMVNFTWLDTPRAHMKKLYNCSECKMNFTRKDVLDIHMRIHTGEKPYNCSKCKMNFTRKDVLDIHMRIHTGEKPYNCSKCKMNFTQKNNLNTHMRIHTGVKPYNCSVCGKNFRQSAHMKRHIKIHDSNRSKFNCTACRKAFMTKSGLNRHMKSHVMDW</sequence>
<feature type="domain" description="C2H2-type" evidence="12">
    <location>
        <begin position="161"/>
        <end position="188"/>
    </location>
</feature>
<accession>A0A1I7VG48</accession>
<protein>
    <submittedName>
        <fullName evidence="13 15">Zinc finger protein</fullName>
    </submittedName>
</protein>
<dbReference type="PROSITE" id="PS00028">
    <property type="entry name" value="ZINC_FINGER_C2H2_1"/>
    <property type="match status" value="5"/>
</dbReference>
<dbReference type="FunFam" id="3.30.160.60:FF:001480">
    <property type="entry name" value="Si:cabz01071911.3"/>
    <property type="match status" value="1"/>
</dbReference>
<evidence type="ECO:0000256" key="4">
    <source>
        <dbReference type="ARBA" id="ARBA00022737"/>
    </source>
</evidence>
<feature type="domain" description="C2H2-type" evidence="12">
    <location>
        <begin position="189"/>
        <end position="216"/>
    </location>
</feature>
<evidence type="ECO:0000313" key="14">
    <source>
        <dbReference type="Proteomes" id="UP000095285"/>
    </source>
</evidence>
<comment type="similarity">
    <text evidence="2">Belongs to the krueppel C2H2-type zinc-finger protein family.</text>
</comment>
<keyword evidence="3" id="KW-0479">Metal-binding</keyword>
<keyword evidence="4" id="KW-0677">Repeat</keyword>
<dbReference type="PANTHER" id="PTHR46105">
    <property type="entry name" value="AGAP004733-PA"/>
    <property type="match status" value="1"/>
</dbReference>
<dbReference type="FunFam" id="3.30.160.60:FF:000912">
    <property type="entry name" value="Zinc finger protein 660"/>
    <property type="match status" value="1"/>
</dbReference>
<keyword evidence="5 11" id="KW-0863">Zinc-finger</keyword>
<dbReference type="Gene3D" id="3.30.160.60">
    <property type="entry name" value="Classic Zinc Finger"/>
    <property type="match status" value="5"/>
</dbReference>
<dbReference type="GO" id="GO:0000981">
    <property type="term" value="F:DNA-binding transcription factor activity, RNA polymerase II-specific"/>
    <property type="evidence" value="ECO:0007669"/>
    <property type="project" value="TreeGrafter"/>
</dbReference>
<accession>A0A1S0TKZ1</accession>
<evidence type="ECO:0000256" key="9">
    <source>
        <dbReference type="ARBA" id="ARBA00023163"/>
    </source>
</evidence>
<dbReference type="AlphaFoldDB" id="A0A1I7VG48"/>
<evidence type="ECO:0000256" key="11">
    <source>
        <dbReference type="PROSITE-ProRule" id="PRU00042"/>
    </source>
</evidence>
<dbReference type="Proteomes" id="UP000095285">
    <property type="component" value="Unassembled WGS sequence"/>
</dbReference>
<keyword evidence="8" id="KW-0238">DNA-binding</keyword>
<evidence type="ECO:0000256" key="5">
    <source>
        <dbReference type="ARBA" id="ARBA00022771"/>
    </source>
</evidence>
<name>A0A1I7VG48_LOALO</name>
<evidence type="ECO:0000256" key="1">
    <source>
        <dbReference type="ARBA" id="ARBA00004123"/>
    </source>
</evidence>
<keyword evidence="6" id="KW-0862">Zinc</keyword>
<dbReference type="GO" id="GO:0005634">
    <property type="term" value="C:nucleus"/>
    <property type="evidence" value="ECO:0007669"/>
    <property type="project" value="UniProtKB-SubCell"/>
</dbReference>
<dbReference type="SMART" id="SM00355">
    <property type="entry name" value="ZnF_C2H2"/>
    <property type="match status" value="5"/>
</dbReference>
<dbReference type="OrthoDB" id="10068874at2759"/>
<gene>
    <name evidence="13 15" type="ORF">LOAG_12604</name>
</gene>
<dbReference type="GeneID" id="9950069"/>
<feature type="domain" description="C2H2-type" evidence="12">
    <location>
        <begin position="274"/>
        <end position="300"/>
    </location>
</feature>
<evidence type="ECO:0000256" key="7">
    <source>
        <dbReference type="ARBA" id="ARBA00023015"/>
    </source>
</evidence>
<comment type="subcellular location">
    <subcellularLocation>
        <location evidence="1">Nucleus</location>
    </subcellularLocation>
</comment>
<dbReference type="GO" id="GO:0008270">
    <property type="term" value="F:zinc ion binding"/>
    <property type="evidence" value="ECO:0007669"/>
    <property type="project" value="UniProtKB-KW"/>
</dbReference>
<evidence type="ECO:0000313" key="13">
    <source>
        <dbReference type="EMBL" id="EFO15904.2"/>
    </source>
</evidence>
<evidence type="ECO:0000256" key="6">
    <source>
        <dbReference type="ARBA" id="ARBA00022833"/>
    </source>
</evidence>
<dbReference type="PANTHER" id="PTHR46105:SF31">
    <property type="entry name" value="LOW QUALITY PROTEIN: ZINC FINGER PROTEIN 721-RELATED"/>
    <property type="match status" value="1"/>
</dbReference>
<evidence type="ECO:0000259" key="12">
    <source>
        <dbReference type="PROSITE" id="PS50157"/>
    </source>
</evidence>
<evidence type="ECO:0000313" key="15">
    <source>
        <dbReference type="WBParaSite" id="EN70_2155"/>
    </source>
</evidence>
<keyword evidence="7" id="KW-0805">Transcription regulation</keyword>
<dbReference type="InterPro" id="IPR013087">
    <property type="entry name" value="Znf_C2H2_type"/>
</dbReference>
<evidence type="ECO:0000256" key="10">
    <source>
        <dbReference type="ARBA" id="ARBA00023242"/>
    </source>
</evidence>
<reference evidence="15" key="2">
    <citation type="submission" date="2016-11" db="UniProtKB">
        <authorList>
            <consortium name="WormBaseParasite"/>
        </authorList>
    </citation>
    <scope>IDENTIFICATION</scope>
</reference>
<dbReference type="RefSeq" id="XP_003148165.2">
    <property type="nucleotide sequence ID" value="XM_003148117.2"/>
</dbReference>
<dbReference type="InterPro" id="IPR036236">
    <property type="entry name" value="Znf_C2H2_sf"/>
</dbReference>
<proteinExistence type="inferred from homology"/>
<dbReference type="PROSITE" id="PS50157">
    <property type="entry name" value="ZINC_FINGER_C2H2_2"/>
    <property type="match status" value="5"/>
</dbReference>
<dbReference type="EMBL" id="JH712686">
    <property type="protein sequence ID" value="EFO15904.2"/>
    <property type="molecule type" value="Genomic_DNA"/>
</dbReference>
<feature type="domain" description="C2H2-type" evidence="12">
    <location>
        <begin position="217"/>
        <end position="244"/>
    </location>
</feature>
<feature type="domain" description="C2H2-type" evidence="12">
    <location>
        <begin position="245"/>
        <end position="272"/>
    </location>
</feature>
<dbReference type="WBParaSite" id="EN70_2155">
    <property type="protein sequence ID" value="EN70_2155"/>
    <property type="gene ID" value="EN70_2155"/>
</dbReference>
<dbReference type="KEGG" id="loa:LOAG_12604"/>
<dbReference type="GO" id="GO:0000978">
    <property type="term" value="F:RNA polymerase II cis-regulatory region sequence-specific DNA binding"/>
    <property type="evidence" value="ECO:0007669"/>
    <property type="project" value="TreeGrafter"/>
</dbReference>
<dbReference type="FunFam" id="3.30.160.60:FF:000478">
    <property type="entry name" value="Zinc finger protein 133"/>
    <property type="match status" value="1"/>
</dbReference>
<dbReference type="FunFam" id="3.30.160.60:FF:002737">
    <property type="entry name" value="AGAP008430-PA"/>
    <property type="match status" value="1"/>
</dbReference>
<keyword evidence="14" id="KW-1185">Reference proteome</keyword>
<evidence type="ECO:0000256" key="8">
    <source>
        <dbReference type="ARBA" id="ARBA00023125"/>
    </source>
</evidence>
<dbReference type="InterPro" id="IPR050457">
    <property type="entry name" value="ZnFinger_BTB_dom_contain"/>
</dbReference>
<evidence type="ECO:0000256" key="2">
    <source>
        <dbReference type="ARBA" id="ARBA00006991"/>
    </source>
</evidence>
<organism evidence="14 15">
    <name type="scientific">Loa loa</name>
    <name type="common">Eye worm</name>
    <name type="synonym">Filaria loa</name>
    <dbReference type="NCBI Taxonomy" id="7209"/>
    <lineage>
        <taxon>Eukaryota</taxon>
        <taxon>Metazoa</taxon>
        <taxon>Ecdysozoa</taxon>
        <taxon>Nematoda</taxon>
        <taxon>Chromadorea</taxon>
        <taxon>Rhabditida</taxon>
        <taxon>Spirurina</taxon>
        <taxon>Spiruromorpha</taxon>
        <taxon>Filarioidea</taxon>
        <taxon>Onchocercidae</taxon>
        <taxon>Loa</taxon>
    </lineage>
</organism>
<dbReference type="InParanoid" id="A0A1I7VG48"/>